<dbReference type="Pfam" id="PF10109">
    <property type="entry name" value="Phage_TAC_7"/>
    <property type="match status" value="1"/>
</dbReference>
<evidence type="ECO:0000313" key="1">
    <source>
        <dbReference type="EMBL" id="MDA5622684.1"/>
    </source>
</evidence>
<sequence length="100" mass="11060">MTEKEKSTIKVIALSIAIQRGEQEIKEVQVMKPTVPALKGLKMFDVLQVDVNAMEILLPRITVPKLHKADFAQMAVEDFTELATAAVSFLGKNSTETEES</sequence>
<proteinExistence type="predicted"/>
<name>A0A9X3ZKJ6_PASMD</name>
<dbReference type="InterPro" id="IPR019289">
    <property type="entry name" value="Phage_tail_E/E"/>
</dbReference>
<dbReference type="EMBL" id="JANJHC010000006">
    <property type="protein sequence ID" value="MDA5622684.1"/>
    <property type="molecule type" value="Genomic_DNA"/>
</dbReference>
<accession>A0A9X3ZKJ6</accession>
<comment type="caution">
    <text evidence="1">The sequence shown here is derived from an EMBL/GenBank/DDBJ whole genome shotgun (WGS) entry which is preliminary data.</text>
</comment>
<dbReference type="Proteomes" id="UP001145481">
    <property type="component" value="Unassembled WGS sequence"/>
</dbReference>
<protein>
    <submittedName>
        <fullName evidence="1">Phage tail assembly protein</fullName>
    </submittedName>
</protein>
<evidence type="ECO:0000313" key="2">
    <source>
        <dbReference type="Proteomes" id="UP001145481"/>
    </source>
</evidence>
<gene>
    <name evidence="1" type="ORF">NM948_03865</name>
</gene>
<reference evidence="1" key="1">
    <citation type="submission" date="2022-07" db="EMBL/GenBank/DDBJ databases">
        <title>Genome-based characterization of novel serogroup A variants of Pasteurella multocida.</title>
        <authorList>
            <person name="Prajapati A."/>
            <person name="Yogisharadhya R."/>
            <person name="Mohanty N."/>
            <person name="Chanda M."/>
            <person name="Mendem S.K."/>
            <person name="Siddaramappa S."/>
            <person name="Shivachandra S.B."/>
        </authorList>
    </citation>
    <scope>NUCLEOTIDE SEQUENCE</scope>
    <source>
        <strain evidence="1">NIVEDIPm19</strain>
    </source>
</reference>
<dbReference type="AlphaFoldDB" id="A0A9X3ZKJ6"/>
<organism evidence="1 2">
    <name type="scientific">Pasteurella multocida</name>
    <dbReference type="NCBI Taxonomy" id="747"/>
    <lineage>
        <taxon>Bacteria</taxon>
        <taxon>Pseudomonadati</taxon>
        <taxon>Pseudomonadota</taxon>
        <taxon>Gammaproteobacteria</taxon>
        <taxon>Pasteurellales</taxon>
        <taxon>Pasteurellaceae</taxon>
        <taxon>Pasteurella</taxon>
    </lineage>
</organism>
<dbReference type="RefSeq" id="WP_195188870.1">
    <property type="nucleotide sequence ID" value="NZ_JADMLJ010000004.1"/>
</dbReference>